<proteinExistence type="predicted"/>
<dbReference type="Gene3D" id="2.50.20.20">
    <property type="match status" value="1"/>
</dbReference>
<dbReference type="PIRSF" id="PIRSF012443">
    <property type="entry name" value="UCP012443"/>
    <property type="match status" value="1"/>
</dbReference>
<dbReference type="AlphaFoldDB" id="A0A512C3B4"/>
<accession>A0A512C3B4</accession>
<comment type="caution">
    <text evidence="3">The sequence shown here is derived from an EMBL/GenBank/DDBJ whole genome shotgun (WGS) entry which is preliminary data.</text>
</comment>
<keyword evidence="4" id="KW-1185">Reference proteome</keyword>
<dbReference type="RefSeq" id="WP_245439886.1">
    <property type="nucleotide sequence ID" value="NZ_BJYU01000231.1"/>
</dbReference>
<evidence type="ECO:0008006" key="5">
    <source>
        <dbReference type="Google" id="ProtNLM"/>
    </source>
</evidence>
<evidence type="ECO:0000313" key="3">
    <source>
        <dbReference type="EMBL" id="GEO18705.1"/>
    </source>
</evidence>
<name>A0A512C3B4_9HYPH</name>
<dbReference type="Proteomes" id="UP000321085">
    <property type="component" value="Unassembled WGS sequence"/>
</dbReference>
<dbReference type="InterPro" id="IPR029046">
    <property type="entry name" value="LolA/LolB/LppX"/>
</dbReference>
<dbReference type="SUPFAM" id="SSF89392">
    <property type="entry name" value="Prokaryotic lipoproteins and lipoprotein localization factors"/>
    <property type="match status" value="1"/>
</dbReference>
<dbReference type="InterPro" id="IPR019207">
    <property type="entry name" value="DUF2092"/>
</dbReference>
<dbReference type="Pfam" id="PF09865">
    <property type="entry name" value="DUF2092"/>
    <property type="match status" value="1"/>
</dbReference>
<gene>
    <name evidence="3" type="ORF">MAE02_64010</name>
</gene>
<evidence type="ECO:0000313" key="4">
    <source>
        <dbReference type="Proteomes" id="UP000321085"/>
    </source>
</evidence>
<protein>
    <recommendedName>
        <fullName evidence="5">DUF2092 domain-containing protein</fullName>
    </recommendedName>
</protein>
<reference evidence="3 4" key="1">
    <citation type="submission" date="2019-07" db="EMBL/GenBank/DDBJ databases">
        <title>Whole genome shotgun sequence of Microvirga aerophila NBRC 106136.</title>
        <authorList>
            <person name="Hosoyama A."/>
            <person name="Uohara A."/>
            <person name="Ohji S."/>
            <person name="Ichikawa N."/>
        </authorList>
    </citation>
    <scope>NUCLEOTIDE SEQUENCE [LARGE SCALE GENOMIC DNA]</scope>
    <source>
        <strain evidence="3 4">NBRC 106136</strain>
    </source>
</reference>
<dbReference type="EMBL" id="BJYU01000231">
    <property type="protein sequence ID" value="GEO18705.1"/>
    <property type="molecule type" value="Genomic_DNA"/>
</dbReference>
<keyword evidence="1 2" id="KW-0732">Signal</keyword>
<evidence type="ECO:0000256" key="1">
    <source>
        <dbReference type="ARBA" id="ARBA00022729"/>
    </source>
</evidence>
<evidence type="ECO:0000256" key="2">
    <source>
        <dbReference type="SAM" id="SignalP"/>
    </source>
</evidence>
<organism evidence="3 4">
    <name type="scientific">Microvirga aerophila</name>
    <dbReference type="NCBI Taxonomy" id="670291"/>
    <lineage>
        <taxon>Bacteria</taxon>
        <taxon>Pseudomonadati</taxon>
        <taxon>Pseudomonadota</taxon>
        <taxon>Alphaproteobacteria</taxon>
        <taxon>Hyphomicrobiales</taxon>
        <taxon>Methylobacteriaceae</taxon>
        <taxon>Microvirga</taxon>
    </lineage>
</organism>
<sequence length="269" mass="29651">MTHHFPTRPQVTRCIGVALGAAALLSLTTVLSRADDGDPRTILKGMSDYMAGQKNLSVRYDADIEVITPDLQKIQFTAYGDVVVDRQAGLRATRTGGYADVELVFDGNAVIVHNRPDKTFTRIEAPGSIDEMIQRLRSDYGVEFPGADLLLARTYDQLTEDVMDAKHIGRGVVDGVECEHLAFRKHDTDWQLWVEVGERPIPGKYVITSKTVAQAPQYTLRIKEMRTDVRSDPYTFVFKAPDGTKQVTFNATGDVDEVPPGIPAGGSKP</sequence>
<feature type="chain" id="PRO_5021972458" description="DUF2092 domain-containing protein" evidence="2">
    <location>
        <begin position="35"/>
        <end position="269"/>
    </location>
</feature>
<feature type="signal peptide" evidence="2">
    <location>
        <begin position="1"/>
        <end position="34"/>
    </location>
</feature>